<reference evidence="2 3" key="1">
    <citation type="submission" date="2007-07" db="EMBL/GenBank/DDBJ databases">
        <title>Annotation of Clostridium perfringens E str. JGS1987.</title>
        <authorList>
            <person name="Paulsen I."/>
            <person name="Sebastian Y."/>
        </authorList>
    </citation>
    <scope>NUCLEOTIDE SEQUENCE [LARGE SCALE GENOMIC DNA]</scope>
    <source>
        <strain evidence="3">E str. JGS1987</strain>
    </source>
</reference>
<feature type="domain" description="Glycosyl transferase family 1" evidence="1">
    <location>
        <begin position="226"/>
        <end position="366"/>
    </location>
</feature>
<dbReference type="PANTHER" id="PTHR12526">
    <property type="entry name" value="GLYCOSYLTRANSFERASE"/>
    <property type="match status" value="1"/>
</dbReference>
<dbReference type="Gene3D" id="3.40.50.2000">
    <property type="entry name" value="Glycogen Phosphorylase B"/>
    <property type="match status" value="2"/>
</dbReference>
<dbReference type="RefSeq" id="WP_003461266.1">
    <property type="nucleotide sequence ID" value="NZ_ABDW01000001.1"/>
</dbReference>
<dbReference type="SUPFAM" id="SSF53756">
    <property type="entry name" value="UDP-Glycosyltransferase/glycogen phosphorylase"/>
    <property type="match status" value="1"/>
</dbReference>
<gene>
    <name evidence="2" type="ORF">AC3_0601</name>
</gene>
<sequence>MKRLLFMVSSMNIGGVEKSLLSLLSTIPREKYEITVLLLEKKGGFLNHIPIWINVEEASWFKEIKPIIMEAPQLTFKNYINKSRYIDASLFVCSYFIDKYFKNRYFYYKNILRCIPIKEEEYDVAIAYAGPTEIIDSYITHKVKAKKKIGWVHFDISKHKINTNLYLKLYSKMDGIFIVSKEGKDRFDEKFPKLSNKSTVFKNIISKEVIRKMACERVDFDNSFKGIKIVTVGRLSIEKGQDLGIKALAKLKEDGYKVRWYCIGEGNSRAKYEEIIKEYKLKDDFILLGAKTNPYPYMKMADIYVQTSRHEGYCLTLAEAKVLNKTIITTNFVGAKEQMKNQGLEFIVECNDYSLYSKIKSFIDDKLTSYFDYN</sequence>
<dbReference type="GO" id="GO:0016757">
    <property type="term" value="F:glycosyltransferase activity"/>
    <property type="evidence" value="ECO:0007669"/>
    <property type="project" value="InterPro"/>
</dbReference>
<dbReference type="Pfam" id="PF00534">
    <property type="entry name" value="Glycos_transf_1"/>
    <property type="match status" value="1"/>
</dbReference>
<protein>
    <submittedName>
        <fullName evidence="2">Capsular polysaccharide biosynthsis protein</fullName>
    </submittedName>
</protein>
<dbReference type="EMBL" id="ABDW01000001">
    <property type="protein sequence ID" value="EDT16767.1"/>
    <property type="molecule type" value="Genomic_DNA"/>
</dbReference>
<dbReference type="CDD" id="cd03811">
    <property type="entry name" value="GT4_GT28_WabH-like"/>
    <property type="match status" value="1"/>
</dbReference>
<proteinExistence type="predicted"/>
<dbReference type="Proteomes" id="UP000005337">
    <property type="component" value="Unassembled WGS sequence"/>
</dbReference>
<dbReference type="PANTHER" id="PTHR12526:SF630">
    <property type="entry name" value="GLYCOSYLTRANSFERASE"/>
    <property type="match status" value="1"/>
</dbReference>
<organism evidence="2 3">
    <name type="scientific">Clostridium perfringens E str. JGS1987</name>
    <dbReference type="NCBI Taxonomy" id="451755"/>
    <lineage>
        <taxon>Bacteria</taxon>
        <taxon>Bacillati</taxon>
        <taxon>Bacillota</taxon>
        <taxon>Clostridia</taxon>
        <taxon>Eubacteriales</taxon>
        <taxon>Clostridiaceae</taxon>
        <taxon>Clostridium</taxon>
    </lineage>
</organism>
<dbReference type="AlphaFoldDB" id="B1BNH8"/>
<evidence type="ECO:0000313" key="2">
    <source>
        <dbReference type="EMBL" id="EDT16767.1"/>
    </source>
</evidence>
<accession>B1BNH8</accession>
<comment type="caution">
    <text evidence="2">The sequence shown here is derived from an EMBL/GenBank/DDBJ whole genome shotgun (WGS) entry which is preliminary data.</text>
</comment>
<dbReference type="InterPro" id="IPR001296">
    <property type="entry name" value="Glyco_trans_1"/>
</dbReference>
<name>B1BNH8_CLOPF</name>
<evidence type="ECO:0000313" key="3">
    <source>
        <dbReference type="Proteomes" id="UP000005337"/>
    </source>
</evidence>
<evidence type="ECO:0000259" key="1">
    <source>
        <dbReference type="Pfam" id="PF00534"/>
    </source>
</evidence>